<comment type="caution">
    <text evidence="2">The sequence shown here is derived from an EMBL/GenBank/DDBJ whole genome shotgun (WGS) entry which is preliminary data.</text>
</comment>
<feature type="transmembrane region" description="Helical" evidence="1">
    <location>
        <begin position="185"/>
        <end position="207"/>
    </location>
</feature>
<organism evidence="2 3">
    <name type="scientific">Oscillochloris trichoides DG-6</name>
    <dbReference type="NCBI Taxonomy" id="765420"/>
    <lineage>
        <taxon>Bacteria</taxon>
        <taxon>Bacillati</taxon>
        <taxon>Chloroflexota</taxon>
        <taxon>Chloroflexia</taxon>
        <taxon>Chloroflexales</taxon>
        <taxon>Chloroflexineae</taxon>
        <taxon>Oscillochloridaceae</taxon>
        <taxon>Oscillochloris</taxon>
    </lineage>
</organism>
<protein>
    <recommendedName>
        <fullName evidence="4">DUF1361 domain-containing protein</fullName>
    </recommendedName>
</protein>
<accession>E1IBE0</accession>
<proteinExistence type="predicted"/>
<dbReference type="Proteomes" id="UP000054010">
    <property type="component" value="Unassembled WGS sequence"/>
</dbReference>
<feature type="transmembrane region" description="Helical" evidence="1">
    <location>
        <begin position="68"/>
        <end position="86"/>
    </location>
</feature>
<sequence>MIHTRLAESLFYPSAAASGFVLILVIGQTLMLGDFVAGFLIWNLILAWIPYVMAMWAEASAQRSLWRAILPGIAWLLFLPNAPYLLTDLIHLERFGFVWWYDLGMLIALAWSGALLGVASLFIMQRIVRERLGTFMSWVFVLTSCGLNGIGIYVGRFLRWNSWDILFNPNWLISDTLYLLNTPAYYPQMIGVSGLFAGFLALGYLTLMSVRRVAA</sequence>
<dbReference type="eggNOG" id="COG4330">
    <property type="taxonomic scope" value="Bacteria"/>
</dbReference>
<dbReference type="HOGENOM" id="CLU_081833_1_0_0"/>
<keyword evidence="1" id="KW-0812">Transmembrane</keyword>
<gene>
    <name evidence="2" type="ORF">OSCT_0641</name>
</gene>
<feature type="transmembrane region" description="Helical" evidence="1">
    <location>
        <begin position="135"/>
        <end position="154"/>
    </location>
</feature>
<feature type="transmembrane region" description="Helical" evidence="1">
    <location>
        <begin position="98"/>
        <end position="123"/>
    </location>
</feature>
<dbReference type="EMBL" id="ADVR01000011">
    <property type="protein sequence ID" value="EFO81497.1"/>
    <property type="molecule type" value="Genomic_DNA"/>
</dbReference>
<dbReference type="InterPro" id="IPR009793">
    <property type="entry name" value="DUF1361"/>
</dbReference>
<feature type="transmembrane region" description="Helical" evidence="1">
    <location>
        <begin position="12"/>
        <end position="30"/>
    </location>
</feature>
<keyword evidence="1" id="KW-1133">Transmembrane helix</keyword>
<dbReference type="STRING" id="765420.OSCT_0641"/>
<keyword evidence="3" id="KW-1185">Reference proteome</keyword>
<reference evidence="2 3" key="1">
    <citation type="journal article" date="2011" name="J. Bacteriol.">
        <title>Draft genome sequence of the anoxygenic filamentous phototrophic bacterium Oscillochloris trichoides subsp. DG-6.</title>
        <authorList>
            <person name="Kuznetsov B.B."/>
            <person name="Ivanovsky R.N."/>
            <person name="Keppen O.I."/>
            <person name="Sukhacheva M.V."/>
            <person name="Bumazhkin B.K."/>
            <person name="Patutina E.O."/>
            <person name="Beletsky A.V."/>
            <person name="Mardanov A.V."/>
            <person name="Baslerov R.V."/>
            <person name="Panteleeva A.N."/>
            <person name="Kolganova T.V."/>
            <person name="Ravin N.V."/>
            <person name="Skryabin K.G."/>
        </authorList>
    </citation>
    <scope>NUCLEOTIDE SEQUENCE [LARGE SCALE GENOMIC DNA]</scope>
    <source>
        <strain evidence="2 3">DG-6</strain>
    </source>
</reference>
<dbReference type="Pfam" id="PF07099">
    <property type="entry name" value="DUF1361"/>
    <property type="match status" value="1"/>
</dbReference>
<evidence type="ECO:0000313" key="3">
    <source>
        <dbReference type="Proteomes" id="UP000054010"/>
    </source>
</evidence>
<evidence type="ECO:0000256" key="1">
    <source>
        <dbReference type="SAM" id="Phobius"/>
    </source>
</evidence>
<evidence type="ECO:0000313" key="2">
    <source>
        <dbReference type="EMBL" id="EFO81497.1"/>
    </source>
</evidence>
<feature type="transmembrane region" description="Helical" evidence="1">
    <location>
        <begin position="36"/>
        <end position="56"/>
    </location>
</feature>
<name>E1IBE0_9CHLR</name>
<dbReference type="AlphaFoldDB" id="E1IBE0"/>
<keyword evidence="1" id="KW-0472">Membrane</keyword>
<evidence type="ECO:0008006" key="4">
    <source>
        <dbReference type="Google" id="ProtNLM"/>
    </source>
</evidence>